<reference evidence="1 2" key="1">
    <citation type="submission" date="2020-05" db="EMBL/GenBank/DDBJ databases">
        <title>Whole Genome Sequences of Enterobacteriales Associated with the International Space Station.</title>
        <authorList>
            <person name="Bharadwaj A."/>
            <person name="Daudu R."/>
            <person name="Singh N."/>
            <person name="Wood J."/>
            <person name="Debieu M."/>
            <person name="Mason C."/>
            <person name="Wang C."/>
            <person name="Venkateswaran K."/>
        </authorList>
    </citation>
    <scope>NUCLEOTIDE SEQUENCE [LARGE SCALE GENOMIC DNA]</scope>
    <source>
        <strain evidence="1 2">IF5SW-B1</strain>
    </source>
</reference>
<dbReference type="RefSeq" id="WP_069729754.1">
    <property type="nucleotide sequence ID" value="NZ_JABWPE010000041.1"/>
</dbReference>
<dbReference type="GeneID" id="57347807"/>
<dbReference type="EMBL" id="JABWPM010000041">
    <property type="protein sequence ID" value="NUY99062.1"/>
    <property type="molecule type" value="Genomic_DNA"/>
</dbReference>
<comment type="caution">
    <text evidence="1">The sequence shown here is derived from an EMBL/GenBank/DDBJ whole genome shotgun (WGS) entry which is preliminary data.</text>
</comment>
<gene>
    <name evidence="1" type="ORF">HU668_21730</name>
</gene>
<proteinExistence type="predicted"/>
<dbReference type="AlphaFoldDB" id="A0A7Y6TU76"/>
<dbReference type="Proteomes" id="UP000566985">
    <property type="component" value="Unassembled WGS sequence"/>
</dbReference>
<accession>A0A7Y6TU76</accession>
<evidence type="ECO:0000313" key="2">
    <source>
        <dbReference type="Proteomes" id="UP000566985"/>
    </source>
</evidence>
<protein>
    <submittedName>
        <fullName evidence="1">Uncharacterized protein</fullName>
    </submittedName>
</protein>
<evidence type="ECO:0000313" key="1">
    <source>
        <dbReference type="EMBL" id="NUY99062.1"/>
    </source>
</evidence>
<sequence>MKNLNQTKLKKELKTLNEKFPFYDLKGKAGKKKRGMVSTCSFSLSDVRFLNKNFDCVQKIFYSKGRNSYYLYAPLDFIKHITISYSKI</sequence>
<organism evidence="1 2">
    <name type="scientific">Pantoea brenneri</name>
    <dbReference type="NCBI Taxonomy" id="472694"/>
    <lineage>
        <taxon>Bacteria</taxon>
        <taxon>Pseudomonadati</taxon>
        <taxon>Pseudomonadota</taxon>
        <taxon>Gammaproteobacteria</taxon>
        <taxon>Enterobacterales</taxon>
        <taxon>Erwiniaceae</taxon>
        <taxon>Pantoea</taxon>
    </lineage>
</organism>
<name>A0A7Y6TU76_9GAMM</name>